<dbReference type="Proteomes" id="UP001247542">
    <property type="component" value="Unassembled WGS sequence"/>
</dbReference>
<dbReference type="InterPro" id="IPR013783">
    <property type="entry name" value="Ig-like_fold"/>
</dbReference>
<sequence>MSSQDHHCPTDSWECARATLPPAIDSTQQGAFLRDGGVDFVVAAPGATAVELCIFSSDDSQAAGSDADFADGIAQEPGGRAQETEVRYRMHPHEGGLWSAHKSGVGGGTQYGYRVSGPWDPDGGLVYNPHKLLLDPYGRGLEREVQLHPALYAHRVDSQFTPLPGQLQPDLEDSAPYQGRSVVVEDTFEVAAGPSTSWDETVVYELHVKGFTKNMPGVPAALRGSYAGLAHPQAISHLKSLGVTAVELLPVHAKWDEPFLQQKGMTNYWGYSTLSFFTPEPSLASPGARANGAGAVAEEFKGMVSLLHEAGIEVILDVVYNHTCEGGLTGPMLSWRGFSQNTYYRHTQNRPVVGIDDTGCGNTVNFDEARVLEMTLDSLRYWAGEMGVDGFRFDLASTLGRYADGYTPRHPFFMALAADPLLKTKKLIAEPWDIGPGGWQTGNFPLPWSEWNDRYRDTIRGFWLADFANLERGETTQGPNDIATRISGSADLFGETNGHPRPSRSSLNFITAHDGFTLADLTAFNHKNNYANGENNQDGTSRNLSWNHGLEGHPRAGKSENTQASYRHDPMLDAVFYPRERSIRNLLATLLFSVGTPMIVAGDEIGRTQNGNNNAYCQDSPISWINWDLDTWQRDLFDTARYLIALRRNHPVMRPNAFASGSRQPDDELEDLSWRTADNHRLHPHEWHDPAHRVLQFSRSGKPWNDCDLLVVFNATLNTATVNLRKGRGINYRLVFDSSWVNPSEGGGLPDASNHQYCDIVEPGTTIHMEPQSLQLYLTERP</sequence>
<dbReference type="InterPro" id="IPR006047">
    <property type="entry name" value="GH13_cat_dom"/>
</dbReference>
<dbReference type="CDD" id="cd11326">
    <property type="entry name" value="AmyAc_Glg_debranch"/>
    <property type="match status" value="1"/>
</dbReference>
<protein>
    <submittedName>
        <fullName evidence="4">Glycogen debranching protein GlgX</fullName>
    </submittedName>
</protein>
<dbReference type="InterPro" id="IPR014756">
    <property type="entry name" value="Ig_E-set"/>
</dbReference>
<dbReference type="SUPFAM" id="SSF51011">
    <property type="entry name" value="Glycosyl hydrolase domain"/>
    <property type="match status" value="1"/>
</dbReference>
<feature type="region of interest" description="Disordered" evidence="2">
    <location>
        <begin position="530"/>
        <end position="564"/>
    </location>
</feature>
<dbReference type="SMART" id="SM00642">
    <property type="entry name" value="Aamy"/>
    <property type="match status" value="1"/>
</dbReference>
<dbReference type="InterPro" id="IPR011837">
    <property type="entry name" value="Glycogen_debranch_GlgX"/>
</dbReference>
<dbReference type="InterPro" id="IPR044505">
    <property type="entry name" value="GlgX_Isoamylase_N_E_set"/>
</dbReference>
<dbReference type="NCBIfam" id="TIGR02100">
    <property type="entry name" value="glgX_debranch"/>
    <property type="match status" value="1"/>
</dbReference>
<evidence type="ECO:0000313" key="4">
    <source>
        <dbReference type="EMBL" id="MDT3767421.1"/>
    </source>
</evidence>
<dbReference type="Gene3D" id="2.60.40.1180">
    <property type="entry name" value="Golgi alpha-mannosidase II"/>
    <property type="match status" value="1"/>
</dbReference>
<reference evidence="4 5" key="1">
    <citation type="submission" date="2023-06" db="EMBL/GenBank/DDBJ databases">
        <title>Draft genome sequence of Gleimia hominis type strain CCUG 57540T.</title>
        <authorList>
            <person name="Salva-Serra F."/>
            <person name="Cardew S."/>
            <person name="Jensie Markopoulos S."/>
            <person name="Ohlen M."/>
            <person name="Inganas E."/>
            <person name="Svensson-Stadler L."/>
            <person name="Moore E.R.B."/>
        </authorList>
    </citation>
    <scope>NUCLEOTIDE SEQUENCE [LARGE SCALE GENOMIC DNA]</scope>
    <source>
        <strain evidence="4 5">CCUG 57540</strain>
    </source>
</reference>
<dbReference type="SUPFAM" id="SSF51445">
    <property type="entry name" value="(Trans)glycosidases"/>
    <property type="match status" value="1"/>
</dbReference>
<comment type="caution">
    <text evidence="4">The sequence shown here is derived from an EMBL/GenBank/DDBJ whole genome shotgun (WGS) entry which is preliminary data.</text>
</comment>
<comment type="similarity">
    <text evidence="1">Belongs to the glycosyl hydrolase 13 family.</text>
</comment>
<keyword evidence="5" id="KW-1185">Reference proteome</keyword>
<dbReference type="InterPro" id="IPR017853">
    <property type="entry name" value="GH"/>
</dbReference>
<dbReference type="InterPro" id="IPR013780">
    <property type="entry name" value="Glyco_hydro_b"/>
</dbReference>
<dbReference type="Gene3D" id="3.20.20.80">
    <property type="entry name" value="Glycosidases"/>
    <property type="match status" value="1"/>
</dbReference>
<dbReference type="PANTHER" id="PTHR43002">
    <property type="entry name" value="GLYCOGEN DEBRANCHING ENZYME"/>
    <property type="match status" value="1"/>
</dbReference>
<dbReference type="Gene3D" id="2.60.40.10">
    <property type="entry name" value="Immunoglobulins"/>
    <property type="match status" value="1"/>
</dbReference>
<dbReference type="SUPFAM" id="SSF81296">
    <property type="entry name" value="E set domains"/>
    <property type="match status" value="1"/>
</dbReference>
<evidence type="ECO:0000256" key="1">
    <source>
        <dbReference type="ARBA" id="ARBA00008061"/>
    </source>
</evidence>
<evidence type="ECO:0000256" key="2">
    <source>
        <dbReference type="SAM" id="MobiDB-lite"/>
    </source>
</evidence>
<evidence type="ECO:0000313" key="5">
    <source>
        <dbReference type="Proteomes" id="UP001247542"/>
    </source>
</evidence>
<evidence type="ECO:0000259" key="3">
    <source>
        <dbReference type="SMART" id="SM00642"/>
    </source>
</evidence>
<dbReference type="RefSeq" id="WP_313272962.1">
    <property type="nucleotide sequence ID" value="NZ_JASXSX010000001.1"/>
</dbReference>
<dbReference type="CDD" id="cd02856">
    <property type="entry name" value="E_set_GDE_Isoamylase_N"/>
    <property type="match status" value="1"/>
</dbReference>
<dbReference type="EMBL" id="JASXSX010000001">
    <property type="protein sequence ID" value="MDT3767421.1"/>
    <property type="molecule type" value="Genomic_DNA"/>
</dbReference>
<feature type="compositionally biased region" description="Polar residues" evidence="2">
    <location>
        <begin position="530"/>
        <end position="546"/>
    </location>
</feature>
<proteinExistence type="inferred from homology"/>
<name>A0ABU3IBW9_9ACTO</name>
<organism evidence="4 5">
    <name type="scientific">Gleimia hominis</name>
    <dbReference type="NCBI Taxonomy" id="595468"/>
    <lineage>
        <taxon>Bacteria</taxon>
        <taxon>Bacillati</taxon>
        <taxon>Actinomycetota</taxon>
        <taxon>Actinomycetes</taxon>
        <taxon>Actinomycetales</taxon>
        <taxon>Actinomycetaceae</taxon>
        <taxon>Gleimia</taxon>
    </lineage>
</organism>
<gene>
    <name evidence="4" type="primary">glgX</name>
    <name evidence="4" type="ORF">QS713_04985</name>
</gene>
<accession>A0ABU3IBW9</accession>
<feature type="domain" description="Glycosyl hydrolase family 13 catalytic" evidence="3">
    <location>
        <begin position="205"/>
        <end position="647"/>
    </location>
</feature>